<organism evidence="4 5">
    <name type="scientific">Engelhardtia mirabilis</name>
    <dbReference type="NCBI Taxonomy" id="2528011"/>
    <lineage>
        <taxon>Bacteria</taxon>
        <taxon>Pseudomonadati</taxon>
        <taxon>Planctomycetota</taxon>
        <taxon>Planctomycetia</taxon>
        <taxon>Planctomycetia incertae sedis</taxon>
        <taxon>Engelhardtia</taxon>
    </lineage>
</organism>
<accession>A0A518BDI4</accession>
<feature type="domain" description="Amidohydrolase-related" evidence="3">
    <location>
        <begin position="383"/>
        <end position="436"/>
    </location>
</feature>
<dbReference type="SUPFAM" id="SSF51556">
    <property type="entry name" value="Metallo-dependent hydrolases"/>
    <property type="match status" value="1"/>
</dbReference>
<dbReference type="InterPro" id="IPR032466">
    <property type="entry name" value="Metal_Hydrolase"/>
</dbReference>
<dbReference type="Gene3D" id="2.30.40.10">
    <property type="entry name" value="Urease, subunit C, domain 1"/>
    <property type="match status" value="1"/>
</dbReference>
<feature type="signal peptide" evidence="2">
    <location>
        <begin position="1"/>
        <end position="22"/>
    </location>
</feature>
<evidence type="ECO:0000313" key="5">
    <source>
        <dbReference type="Proteomes" id="UP000316921"/>
    </source>
</evidence>
<dbReference type="Proteomes" id="UP000316921">
    <property type="component" value="Chromosome"/>
</dbReference>
<dbReference type="KEGG" id="pbap:Pla133_01230"/>
<proteinExistence type="predicted"/>
<dbReference type="InterPro" id="IPR011059">
    <property type="entry name" value="Metal-dep_hydrolase_composite"/>
</dbReference>
<feature type="chain" id="PRO_5022070071" description="Amidohydrolase-related domain-containing protein" evidence="2">
    <location>
        <begin position="23"/>
        <end position="503"/>
    </location>
</feature>
<dbReference type="Pfam" id="PF01979">
    <property type="entry name" value="Amidohydro_1"/>
    <property type="match status" value="1"/>
</dbReference>
<dbReference type="InterPro" id="IPR051781">
    <property type="entry name" value="Metallo-dep_Hydrolase"/>
</dbReference>
<dbReference type="PANTHER" id="PTHR43135:SF3">
    <property type="entry name" value="ALPHA-D-RIBOSE 1-METHYLPHOSPHONATE 5-TRIPHOSPHATE DIPHOSPHATASE"/>
    <property type="match status" value="1"/>
</dbReference>
<dbReference type="Gene3D" id="3.20.20.140">
    <property type="entry name" value="Metal-dependent hydrolases"/>
    <property type="match status" value="1"/>
</dbReference>
<protein>
    <recommendedName>
        <fullName evidence="3">Amidohydrolase-related domain-containing protein</fullName>
    </recommendedName>
</protein>
<feature type="region of interest" description="Disordered" evidence="1">
    <location>
        <begin position="466"/>
        <end position="503"/>
    </location>
</feature>
<evidence type="ECO:0000256" key="2">
    <source>
        <dbReference type="SAM" id="SignalP"/>
    </source>
</evidence>
<dbReference type="GO" id="GO:0016810">
    <property type="term" value="F:hydrolase activity, acting on carbon-nitrogen (but not peptide) bonds"/>
    <property type="evidence" value="ECO:0007669"/>
    <property type="project" value="InterPro"/>
</dbReference>
<feature type="compositionally biased region" description="Acidic residues" evidence="1">
    <location>
        <begin position="472"/>
        <end position="503"/>
    </location>
</feature>
<dbReference type="InterPro" id="IPR006680">
    <property type="entry name" value="Amidohydro-rel"/>
</dbReference>
<reference evidence="4 5" key="1">
    <citation type="submission" date="2019-02" db="EMBL/GenBank/DDBJ databases">
        <title>Deep-cultivation of Planctomycetes and their phenomic and genomic characterization uncovers novel biology.</title>
        <authorList>
            <person name="Wiegand S."/>
            <person name="Jogler M."/>
            <person name="Boedeker C."/>
            <person name="Pinto D."/>
            <person name="Vollmers J."/>
            <person name="Rivas-Marin E."/>
            <person name="Kohn T."/>
            <person name="Peeters S.H."/>
            <person name="Heuer A."/>
            <person name="Rast P."/>
            <person name="Oberbeckmann S."/>
            <person name="Bunk B."/>
            <person name="Jeske O."/>
            <person name="Meyerdierks A."/>
            <person name="Storesund J.E."/>
            <person name="Kallscheuer N."/>
            <person name="Luecker S."/>
            <person name="Lage O.M."/>
            <person name="Pohl T."/>
            <person name="Merkel B.J."/>
            <person name="Hornburger P."/>
            <person name="Mueller R.-W."/>
            <person name="Bruemmer F."/>
            <person name="Labrenz M."/>
            <person name="Spormann A.M."/>
            <person name="Op den Camp H."/>
            <person name="Overmann J."/>
            <person name="Amann R."/>
            <person name="Jetten M.S.M."/>
            <person name="Mascher T."/>
            <person name="Medema M.H."/>
            <person name="Devos D.P."/>
            <person name="Kaster A.-K."/>
            <person name="Ovreas L."/>
            <person name="Rohde M."/>
            <person name="Galperin M.Y."/>
            <person name="Jogler C."/>
        </authorList>
    </citation>
    <scope>NUCLEOTIDE SEQUENCE [LARGE SCALE GENOMIC DNA]</scope>
    <source>
        <strain evidence="4 5">Pla133</strain>
    </source>
</reference>
<dbReference type="SUPFAM" id="SSF51338">
    <property type="entry name" value="Composite domain of metallo-dependent hydrolases"/>
    <property type="match status" value="1"/>
</dbReference>
<keyword evidence="2" id="KW-0732">Signal</keyword>
<evidence type="ECO:0000256" key="1">
    <source>
        <dbReference type="SAM" id="MobiDB-lite"/>
    </source>
</evidence>
<keyword evidence="5" id="KW-1185">Reference proteome</keyword>
<name>A0A518BDI4_9BACT</name>
<evidence type="ECO:0000313" key="4">
    <source>
        <dbReference type="EMBL" id="QDU65060.1"/>
    </source>
</evidence>
<dbReference type="PANTHER" id="PTHR43135">
    <property type="entry name" value="ALPHA-D-RIBOSE 1-METHYLPHOSPHONATE 5-TRIPHOSPHATE DIPHOSPHATASE"/>
    <property type="match status" value="1"/>
</dbReference>
<dbReference type="EMBL" id="CP036287">
    <property type="protein sequence ID" value="QDU65060.1"/>
    <property type="molecule type" value="Genomic_DNA"/>
</dbReference>
<evidence type="ECO:0000259" key="3">
    <source>
        <dbReference type="Pfam" id="PF01979"/>
    </source>
</evidence>
<sequence precursor="true">MKILPTFLLAPAALALGGICSALTPGFAPTGFLDDDEEDEAAVAEEVEEEEGPHWLLLEGGDIFTGTGAVLRGADLLSKDGIIEEIGYDFWVPEDAERIDCSGLRLYPGMVALSATSRVTQGSFAPAGEVEQPGYDPSLDVPAEDGVDIWDFDAIDAAAAMTEAESRIAEAYDPFSTYLILTLAAGITTVEQSNAAVKLRRYEIKDVVMREGFLISLSYSTADSRRRTRADFALASTYLRDFRAWEEGGKDGDEPSKKGVNSSVLKILMGDGRAKFNADDRDELLAIARLAQEFGFRPVIEGCREGWVVADELGRAGATAIVSPRDRRWKDELQVADGGSSIENAAILHAAGVQVAVEPLSGSIDLGGIAGRDLLHLNIDAGFAIRGGLSEQAGLEAVTIVPARVMGVDHRVGSLEVGKDADVLVTDGDLLHYETFVQYAVVGGKLAYEKSEELFYAHIRPLPEREVVEASQEGDVEVEDADDEGDDEDGDDDGDEDEDEDED</sequence>
<dbReference type="RefSeq" id="WP_145061325.1">
    <property type="nucleotide sequence ID" value="NZ_CP036287.1"/>
</dbReference>
<gene>
    <name evidence="4" type="ORF">Pla133_01230</name>
</gene>
<dbReference type="AlphaFoldDB" id="A0A518BDI4"/>